<dbReference type="VEuPathDB" id="FungiDB:VP01_5375g2"/>
<evidence type="ECO:0000313" key="1">
    <source>
        <dbReference type="EMBL" id="KNZ48843.1"/>
    </source>
</evidence>
<comment type="caution">
    <text evidence="1">The sequence shown here is derived from an EMBL/GenBank/DDBJ whole genome shotgun (WGS) entry which is preliminary data.</text>
</comment>
<accession>A0A0L6UK16</accession>
<organism evidence="1 2">
    <name type="scientific">Puccinia sorghi</name>
    <dbReference type="NCBI Taxonomy" id="27349"/>
    <lineage>
        <taxon>Eukaryota</taxon>
        <taxon>Fungi</taxon>
        <taxon>Dikarya</taxon>
        <taxon>Basidiomycota</taxon>
        <taxon>Pucciniomycotina</taxon>
        <taxon>Pucciniomycetes</taxon>
        <taxon>Pucciniales</taxon>
        <taxon>Pucciniaceae</taxon>
        <taxon>Puccinia</taxon>
    </lineage>
</organism>
<name>A0A0L6UK16_9BASI</name>
<dbReference type="Proteomes" id="UP000037035">
    <property type="component" value="Unassembled WGS sequence"/>
</dbReference>
<protein>
    <submittedName>
        <fullName evidence="1">Uncharacterized protein</fullName>
    </submittedName>
</protein>
<dbReference type="OrthoDB" id="10622656at2759"/>
<evidence type="ECO:0000313" key="2">
    <source>
        <dbReference type="Proteomes" id="UP000037035"/>
    </source>
</evidence>
<reference evidence="1 2" key="1">
    <citation type="submission" date="2015-08" db="EMBL/GenBank/DDBJ databases">
        <title>Next Generation Sequencing and Analysis of the Genome of Puccinia sorghi L Schw, the Causal Agent of Maize Common Rust.</title>
        <authorList>
            <person name="Rochi L."/>
            <person name="Burguener G."/>
            <person name="Darino M."/>
            <person name="Turjanski A."/>
            <person name="Kreff E."/>
            <person name="Dieguez M.J."/>
            <person name="Sacco F."/>
        </authorList>
    </citation>
    <scope>NUCLEOTIDE SEQUENCE [LARGE SCALE GENOMIC DNA]</scope>
    <source>
        <strain evidence="1 2">RO10H11247</strain>
    </source>
</reference>
<keyword evidence="2" id="KW-1185">Reference proteome</keyword>
<gene>
    <name evidence="1" type="ORF">VP01_5375g2</name>
</gene>
<sequence length="43" mass="5096">MPRSYLYYRCPHNPTCRDDQSIGHKRCQDCLGTNCHQVWCHTA</sequence>
<dbReference type="EMBL" id="LAVV01010581">
    <property type="protein sequence ID" value="KNZ48843.1"/>
    <property type="molecule type" value="Genomic_DNA"/>
</dbReference>
<dbReference type="AlphaFoldDB" id="A0A0L6UK16"/>
<proteinExistence type="predicted"/>